<dbReference type="Gene3D" id="2.30.29.30">
    <property type="entry name" value="Pleckstrin-homology domain (PH domain)/Phosphotyrosine-binding domain (PTB)"/>
    <property type="match status" value="1"/>
</dbReference>
<dbReference type="RefSeq" id="XP_024585029.1">
    <property type="nucleotide sequence ID" value="XM_024719762.1"/>
</dbReference>
<evidence type="ECO:0000313" key="3">
    <source>
        <dbReference type="Proteomes" id="UP000054928"/>
    </source>
</evidence>
<dbReference type="AlphaFoldDB" id="A0A0P1B593"/>
<accession>A0A0P1B593</accession>
<sequence>MEGILWTRDGRSKLLRGWHKRYFALSNAGVLREYTSNIKKKELLRRETSTIVSTVLSHDSNEMNGMILQREMDIRGAIIKSLPFPLVGKHHAFQVKIVQSEPNVKLVLCARQVDDVRLWINALRSAALKLMIPRYPSPMGWSREKGLVPGGALARGSFDLDALQLQSSLNMRHLEQAFKGMEKEGDCVFFDEENDSSEEESSSIETALPNLPSMKYWNSAIQSAAYLPKTELIDMLQELQSNGRFVEALQLMQQNSTWRSTYWQQIFDWALTPAQSNEENQNIFKRQIETRLSDEDEAQVQKDIPRTIKWLAGSAGAPKLNDTERALRLEHLKQVLHAFLSSCSLDVRTDEAPVSPSSAGSAPSRSFYMQGMNGLAFILLEVLENDQVEAFRFLRGIVARILPHVVDWESSSQ</sequence>
<dbReference type="Gene3D" id="1.10.8.270">
    <property type="entry name" value="putative rabgap domain of human tbc1 domain family member 14 like domains"/>
    <property type="match status" value="1"/>
</dbReference>
<dbReference type="SMART" id="SM00233">
    <property type="entry name" value="PH"/>
    <property type="match status" value="1"/>
</dbReference>
<dbReference type="InterPro" id="IPR011993">
    <property type="entry name" value="PH-like_dom_sf"/>
</dbReference>
<dbReference type="InterPro" id="IPR001849">
    <property type="entry name" value="PH_domain"/>
</dbReference>
<protein>
    <recommendedName>
        <fullName evidence="1">PH domain-containing protein</fullName>
    </recommendedName>
</protein>
<dbReference type="SUPFAM" id="SSF50729">
    <property type="entry name" value="PH domain-like"/>
    <property type="match status" value="1"/>
</dbReference>
<evidence type="ECO:0000313" key="2">
    <source>
        <dbReference type="EMBL" id="CEG48660.1"/>
    </source>
</evidence>
<dbReference type="PROSITE" id="PS50003">
    <property type="entry name" value="PH_DOMAIN"/>
    <property type="match status" value="1"/>
</dbReference>
<organism evidence="2 3">
    <name type="scientific">Plasmopara halstedii</name>
    <name type="common">Downy mildew of sunflower</name>
    <dbReference type="NCBI Taxonomy" id="4781"/>
    <lineage>
        <taxon>Eukaryota</taxon>
        <taxon>Sar</taxon>
        <taxon>Stramenopiles</taxon>
        <taxon>Oomycota</taxon>
        <taxon>Peronosporomycetes</taxon>
        <taxon>Peronosporales</taxon>
        <taxon>Peronosporaceae</taxon>
        <taxon>Plasmopara</taxon>
    </lineage>
</organism>
<dbReference type="InterPro" id="IPR035969">
    <property type="entry name" value="Rab-GAP_TBC_sf"/>
</dbReference>
<name>A0A0P1B593_PLAHL</name>
<reference evidence="3" key="1">
    <citation type="submission" date="2014-09" db="EMBL/GenBank/DDBJ databases">
        <authorList>
            <person name="Sharma Rahul"/>
            <person name="Thines Marco"/>
        </authorList>
    </citation>
    <scope>NUCLEOTIDE SEQUENCE [LARGE SCALE GENOMIC DNA]</scope>
</reference>
<dbReference type="STRING" id="4781.A0A0P1B593"/>
<dbReference type="Pfam" id="PF00169">
    <property type="entry name" value="PH"/>
    <property type="match status" value="1"/>
</dbReference>
<dbReference type="Proteomes" id="UP000054928">
    <property type="component" value="Unassembled WGS sequence"/>
</dbReference>
<dbReference type="OrthoDB" id="165315at2759"/>
<dbReference type="EMBL" id="CCYD01002939">
    <property type="protein sequence ID" value="CEG48660.1"/>
    <property type="molecule type" value="Genomic_DNA"/>
</dbReference>
<dbReference type="SUPFAM" id="SSF47923">
    <property type="entry name" value="Ypt/Rab-GAP domain of gyp1p"/>
    <property type="match status" value="1"/>
</dbReference>
<dbReference type="GeneID" id="36401526"/>
<feature type="domain" description="PH" evidence="1">
    <location>
        <begin position="1"/>
        <end position="128"/>
    </location>
</feature>
<dbReference type="Pfam" id="PF00566">
    <property type="entry name" value="RabGAP-TBC"/>
    <property type="match status" value="1"/>
</dbReference>
<keyword evidence="3" id="KW-1185">Reference proteome</keyword>
<proteinExistence type="predicted"/>
<dbReference type="InterPro" id="IPR000195">
    <property type="entry name" value="Rab-GAP-TBC_dom"/>
</dbReference>
<evidence type="ECO:0000259" key="1">
    <source>
        <dbReference type="PROSITE" id="PS50003"/>
    </source>
</evidence>